<keyword evidence="7 8" id="KW-0413">Isomerase</keyword>
<feature type="active site" description="Phosphoserine intermediate" evidence="8 10">
    <location>
        <position position="63"/>
    </location>
</feature>
<comment type="cofactor">
    <cofactor evidence="8">
        <name>Mn(2+)</name>
        <dbReference type="ChEBI" id="CHEBI:29035"/>
    </cofactor>
    <text evidence="8">Binds 2 manganese ions per subunit.</text>
</comment>
<evidence type="ECO:0000313" key="16">
    <source>
        <dbReference type="Proteomes" id="UP000481252"/>
    </source>
</evidence>
<dbReference type="PANTHER" id="PTHR31637">
    <property type="entry name" value="2,3-BISPHOSPHOGLYCERATE-INDEPENDENT PHOSPHOGLYCERATE MUTASE"/>
    <property type="match status" value="1"/>
</dbReference>
<protein>
    <recommendedName>
        <fullName evidence="8 9">2,3-bisphosphoglycerate-independent phosphoglycerate mutase</fullName>
        <shortName evidence="8">BPG-independent PGAM</shortName>
        <shortName evidence="8">Phosphoglyceromutase</shortName>
        <shortName evidence="8">iPGM</shortName>
        <ecNumber evidence="8 9">5.4.2.12</ecNumber>
    </recommendedName>
</protein>
<feature type="binding site" evidence="8 12">
    <location>
        <position position="402"/>
    </location>
    <ligand>
        <name>Mn(2+)</name>
        <dbReference type="ChEBI" id="CHEBI:29035"/>
        <label>1</label>
    </ligand>
</feature>
<feature type="binding site" evidence="8 12">
    <location>
        <position position="458"/>
    </location>
    <ligand>
        <name>Mn(2+)</name>
        <dbReference type="ChEBI" id="CHEBI:29035"/>
        <label>1</label>
    </ligand>
</feature>
<feature type="binding site" evidence="8 11">
    <location>
        <position position="189"/>
    </location>
    <ligand>
        <name>substrate</name>
    </ligand>
</feature>
<dbReference type="Gene3D" id="3.40.720.10">
    <property type="entry name" value="Alkaline Phosphatase, subunit A"/>
    <property type="match status" value="1"/>
</dbReference>
<evidence type="ECO:0000256" key="4">
    <source>
        <dbReference type="ARBA" id="ARBA00022723"/>
    </source>
</evidence>
<reference evidence="15 16" key="1">
    <citation type="submission" date="2020-02" db="EMBL/GenBank/DDBJ databases">
        <title>Genome sequence of the type strain CGMCC 1.15528 of Mesorhizobium zhangyense.</title>
        <authorList>
            <person name="Gao J."/>
            <person name="Sun J."/>
        </authorList>
    </citation>
    <scope>NUCLEOTIDE SEQUENCE [LARGE SCALE GENOMIC DNA]</scope>
    <source>
        <strain evidence="15 16">CGMCC 1.15528</strain>
    </source>
</reference>
<feature type="binding site" evidence="8 11">
    <location>
        <position position="331"/>
    </location>
    <ligand>
        <name>substrate</name>
    </ligand>
</feature>
<dbReference type="SUPFAM" id="SSF53649">
    <property type="entry name" value="Alkaline phosphatase-like"/>
    <property type="match status" value="1"/>
</dbReference>
<keyword evidence="4 8" id="KW-0479">Metal-binding</keyword>
<evidence type="ECO:0000256" key="8">
    <source>
        <dbReference type="HAMAP-Rule" id="MF_01038"/>
    </source>
</evidence>
<accession>A0A7C9V7G9</accession>
<evidence type="ECO:0000256" key="7">
    <source>
        <dbReference type="ARBA" id="ARBA00023235"/>
    </source>
</evidence>
<feature type="binding site" evidence="8 11">
    <location>
        <begin position="153"/>
        <end position="154"/>
    </location>
    <ligand>
        <name>substrate</name>
    </ligand>
</feature>
<dbReference type="GO" id="GO:0006096">
    <property type="term" value="P:glycolytic process"/>
    <property type="evidence" value="ECO:0007669"/>
    <property type="project" value="UniProtKB-UniRule"/>
</dbReference>
<evidence type="ECO:0000256" key="11">
    <source>
        <dbReference type="PIRSR" id="PIRSR001492-2"/>
    </source>
</evidence>
<dbReference type="EMBL" id="JAAKZG010000004">
    <property type="protein sequence ID" value="NGN41723.1"/>
    <property type="molecule type" value="Genomic_DNA"/>
</dbReference>
<proteinExistence type="inferred from homology"/>
<feature type="binding site" evidence="8 11">
    <location>
        <position position="124"/>
    </location>
    <ligand>
        <name>substrate</name>
    </ligand>
</feature>
<comment type="caution">
    <text evidence="15">The sequence shown here is derived from an EMBL/GenBank/DDBJ whole genome shotgun (WGS) entry which is preliminary data.</text>
</comment>
<evidence type="ECO:0000256" key="12">
    <source>
        <dbReference type="PIRSR" id="PIRSR001492-3"/>
    </source>
</evidence>
<dbReference type="CDD" id="cd16010">
    <property type="entry name" value="iPGM"/>
    <property type="match status" value="1"/>
</dbReference>
<evidence type="ECO:0000259" key="14">
    <source>
        <dbReference type="Pfam" id="PF06415"/>
    </source>
</evidence>
<organism evidence="15 16">
    <name type="scientific">Mesorhizobium zhangyense</name>
    <dbReference type="NCBI Taxonomy" id="1776730"/>
    <lineage>
        <taxon>Bacteria</taxon>
        <taxon>Pseudomonadati</taxon>
        <taxon>Pseudomonadota</taxon>
        <taxon>Alphaproteobacteria</taxon>
        <taxon>Hyphomicrobiales</taxon>
        <taxon>Phyllobacteriaceae</taxon>
        <taxon>Mesorhizobium</taxon>
    </lineage>
</organism>
<feature type="binding site" evidence="8 12">
    <location>
        <position position="398"/>
    </location>
    <ligand>
        <name>Mn(2+)</name>
        <dbReference type="ChEBI" id="CHEBI:29035"/>
        <label>1</label>
    </ligand>
</feature>
<dbReference type="AlphaFoldDB" id="A0A7C9V7G9"/>
<evidence type="ECO:0000313" key="15">
    <source>
        <dbReference type="EMBL" id="NGN41723.1"/>
    </source>
</evidence>
<feature type="binding site" evidence="8 12">
    <location>
        <position position="63"/>
    </location>
    <ligand>
        <name>Mn(2+)</name>
        <dbReference type="ChEBI" id="CHEBI:29035"/>
        <label>2</label>
    </ligand>
</feature>
<comment type="catalytic activity">
    <reaction evidence="1 8">
        <text>(2R)-2-phosphoglycerate = (2R)-3-phosphoglycerate</text>
        <dbReference type="Rhea" id="RHEA:15901"/>
        <dbReference type="ChEBI" id="CHEBI:58272"/>
        <dbReference type="ChEBI" id="CHEBI:58289"/>
        <dbReference type="EC" id="5.4.2.12"/>
    </reaction>
</comment>
<evidence type="ECO:0000256" key="10">
    <source>
        <dbReference type="PIRSR" id="PIRSR001492-1"/>
    </source>
</evidence>
<evidence type="ECO:0000256" key="6">
    <source>
        <dbReference type="ARBA" id="ARBA00023211"/>
    </source>
</evidence>
<dbReference type="UniPathway" id="UPA00109">
    <property type="reaction ID" value="UER00186"/>
</dbReference>
<dbReference type="Proteomes" id="UP000481252">
    <property type="component" value="Unassembled WGS sequence"/>
</dbReference>
<dbReference type="GO" id="GO:0030145">
    <property type="term" value="F:manganese ion binding"/>
    <property type="evidence" value="ECO:0007669"/>
    <property type="project" value="UniProtKB-UniRule"/>
</dbReference>
<dbReference type="Pfam" id="PF06415">
    <property type="entry name" value="iPGM_N"/>
    <property type="match status" value="1"/>
</dbReference>
<dbReference type="InterPro" id="IPR011258">
    <property type="entry name" value="BPG-indep_PGM_N"/>
</dbReference>
<comment type="subunit">
    <text evidence="8">Monomer.</text>
</comment>
<evidence type="ECO:0000256" key="2">
    <source>
        <dbReference type="ARBA" id="ARBA00004798"/>
    </source>
</evidence>
<keyword evidence="5 8" id="KW-0324">Glycolysis</keyword>
<feature type="binding site" evidence="8 11">
    <location>
        <position position="183"/>
    </location>
    <ligand>
        <name>substrate</name>
    </ligand>
</feature>
<dbReference type="HAMAP" id="MF_01038">
    <property type="entry name" value="GpmI"/>
    <property type="match status" value="1"/>
</dbReference>
<feature type="binding site" evidence="8 12">
    <location>
        <position position="440"/>
    </location>
    <ligand>
        <name>Mn(2+)</name>
        <dbReference type="ChEBI" id="CHEBI:29035"/>
        <label>2</label>
    </ligand>
</feature>
<evidence type="ECO:0000256" key="3">
    <source>
        <dbReference type="ARBA" id="ARBA00008819"/>
    </source>
</evidence>
<keyword evidence="6 8" id="KW-0464">Manganese</keyword>
<dbReference type="NCBIfam" id="TIGR01307">
    <property type="entry name" value="pgm_bpd_ind"/>
    <property type="match status" value="1"/>
</dbReference>
<dbReference type="InterPro" id="IPR005995">
    <property type="entry name" value="Pgm_bpd_ind"/>
</dbReference>
<dbReference type="Pfam" id="PF01676">
    <property type="entry name" value="Metalloenzyme"/>
    <property type="match status" value="1"/>
</dbReference>
<name>A0A7C9V7G9_9HYPH</name>
<gene>
    <name evidence="8" type="primary">gpmI</name>
    <name evidence="15" type="ORF">G6N74_11640</name>
</gene>
<evidence type="ECO:0000256" key="5">
    <source>
        <dbReference type="ARBA" id="ARBA00023152"/>
    </source>
</evidence>
<dbReference type="SUPFAM" id="SSF64158">
    <property type="entry name" value="2,3-Bisphosphoglycerate-independent phosphoglycerate mutase, substrate-binding domain"/>
    <property type="match status" value="1"/>
</dbReference>
<comment type="pathway">
    <text evidence="2 8">Carbohydrate degradation; glycolysis; pyruvate from D-glyceraldehyde 3-phosphate: step 3/5.</text>
</comment>
<feature type="domain" description="BPG-independent PGAM N-terminal" evidence="14">
    <location>
        <begin position="83"/>
        <end position="291"/>
    </location>
</feature>
<dbReference type="InterPro" id="IPR036646">
    <property type="entry name" value="PGAM_B_sf"/>
</dbReference>
<evidence type="ECO:0000259" key="13">
    <source>
        <dbReference type="Pfam" id="PF01676"/>
    </source>
</evidence>
<comment type="function">
    <text evidence="8">Catalyzes the interconversion of 2-phosphoglycerate and 3-phosphoglycerate.</text>
</comment>
<dbReference type="RefSeq" id="WP_165117414.1">
    <property type="nucleotide sequence ID" value="NZ_JAAKZG010000004.1"/>
</dbReference>
<dbReference type="PANTHER" id="PTHR31637:SF0">
    <property type="entry name" value="2,3-BISPHOSPHOGLYCERATE-INDEPENDENT PHOSPHOGLYCERATE MUTASE"/>
    <property type="match status" value="1"/>
</dbReference>
<dbReference type="GO" id="GO:0005829">
    <property type="term" value="C:cytosol"/>
    <property type="evidence" value="ECO:0007669"/>
    <property type="project" value="TreeGrafter"/>
</dbReference>
<feature type="domain" description="Metalloenzyme" evidence="13">
    <location>
        <begin position="5"/>
        <end position="495"/>
    </location>
</feature>
<dbReference type="Gene3D" id="3.40.1450.10">
    <property type="entry name" value="BPG-independent phosphoglycerate mutase, domain B"/>
    <property type="match status" value="1"/>
</dbReference>
<evidence type="ECO:0000256" key="1">
    <source>
        <dbReference type="ARBA" id="ARBA00000370"/>
    </source>
</evidence>
<dbReference type="PIRSF" id="PIRSF001492">
    <property type="entry name" value="IPGAM"/>
    <property type="match status" value="1"/>
</dbReference>
<dbReference type="EC" id="5.4.2.12" evidence="8 9"/>
<feature type="binding site" evidence="8 12">
    <location>
        <position position="439"/>
    </location>
    <ligand>
        <name>Mn(2+)</name>
        <dbReference type="ChEBI" id="CHEBI:29035"/>
        <label>2</label>
    </ligand>
</feature>
<keyword evidence="16" id="KW-1185">Reference proteome</keyword>
<evidence type="ECO:0000256" key="9">
    <source>
        <dbReference type="NCBIfam" id="TIGR01307"/>
    </source>
</evidence>
<comment type="similarity">
    <text evidence="3 8">Belongs to the BPG-independent phosphoglycerate mutase family.</text>
</comment>
<feature type="binding site" evidence="8 11">
    <location>
        <begin position="254"/>
        <end position="257"/>
    </location>
    <ligand>
        <name>substrate</name>
    </ligand>
</feature>
<dbReference type="InterPro" id="IPR006124">
    <property type="entry name" value="Metalloenzyme"/>
</dbReference>
<dbReference type="GO" id="GO:0006007">
    <property type="term" value="P:glucose catabolic process"/>
    <property type="evidence" value="ECO:0007669"/>
    <property type="project" value="InterPro"/>
</dbReference>
<sequence>MTNKKPTVLMIMDGWGWREEVHGNAVLQARTPNFDGLWSRHPHSFLTTHGPAVGLPEGQMGNSEVGHLNIGAGRIVMQDLPRIDAAVADGTLRKLIAETGLPEVLARTGGSCHILGLVSPGGVHSHQGHVAALARALSSLGIRSVIHAWTDGRDTQPGQAGDFLRQLAEALPADASIATVSGRFYAMDRDNRWERISLAYAAIVDGEGVAASSPQQAVEIAAQRGETDEFILPSVIGDYAGLGEGDAILCANFRSDRVRETLSALLIPDSCGFQGKNKQPGIAMAIGMASYGTELNAVMRTLFLPQSLDDGLSETIAKAGRSQLHMAETEKYPHVTYFLNGGRETPHAGEERLMVPSPKVATYDLQPSMSAPELTEKVVAAIDGGEYDFIVVNFANPDMVGHTGSLEAAITAVETVDAALGVICQSVERAGGFLLAIADHGNCETMIDPENGAPHTAHTLNPVPVILFGRSDVSRLNEGILADVAPTILALMGIEQPEKMTGGPLFPVATETR</sequence>
<dbReference type="GO" id="GO:0004619">
    <property type="term" value="F:phosphoglycerate mutase activity"/>
    <property type="evidence" value="ECO:0007669"/>
    <property type="project" value="UniProtKB-UniRule"/>
</dbReference>
<feature type="binding site" evidence="8 12">
    <location>
        <position position="13"/>
    </location>
    <ligand>
        <name>Mn(2+)</name>
        <dbReference type="ChEBI" id="CHEBI:29035"/>
        <label>2</label>
    </ligand>
</feature>
<dbReference type="InterPro" id="IPR017850">
    <property type="entry name" value="Alkaline_phosphatase_core_sf"/>
</dbReference>